<dbReference type="Proteomes" id="UP000614058">
    <property type="component" value="Unassembled WGS sequence"/>
</dbReference>
<dbReference type="PANTHER" id="PTHR36926:SF1">
    <property type="entry name" value="COLICIN V PRODUCTION PROTEIN"/>
    <property type="match status" value="1"/>
</dbReference>
<feature type="compositionally biased region" description="Basic and acidic residues" evidence="5">
    <location>
        <begin position="223"/>
        <end position="247"/>
    </location>
</feature>
<protein>
    <submittedName>
        <fullName evidence="7">CvpA family protein</fullName>
    </submittedName>
</protein>
<gene>
    <name evidence="7" type="ORF">JDW22_04515</name>
</gene>
<evidence type="ECO:0000256" key="2">
    <source>
        <dbReference type="ARBA" id="ARBA00022692"/>
    </source>
</evidence>
<proteinExistence type="predicted"/>
<organism evidence="7 8">
    <name type="scientific">Kingella bonacorsii</name>
    <dbReference type="NCBI Taxonomy" id="2796361"/>
    <lineage>
        <taxon>Bacteria</taxon>
        <taxon>Pseudomonadati</taxon>
        <taxon>Pseudomonadota</taxon>
        <taxon>Betaproteobacteria</taxon>
        <taxon>Neisseriales</taxon>
        <taxon>Neisseriaceae</taxon>
        <taxon>Kingella</taxon>
    </lineage>
</organism>
<evidence type="ECO:0000313" key="7">
    <source>
        <dbReference type="EMBL" id="MBK0395863.1"/>
    </source>
</evidence>
<dbReference type="Pfam" id="PF02674">
    <property type="entry name" value="Colicin_V"/>
    <property type="match status" value="1"/>
</dbReference>
<keyword evidence="4 6" id="KW-0472">Membrane</keyword>
<dbReference type="PANTHER" id="PTHR36926">
    <property type="entry name" value="COLICIN V PRODUCTION PROTEIN"/>
    <property type="match status" value="1"/>
</dbReference>
<keyword evidence="8" id="KW-1185">Reference proteome</keyword>
<feature type="transmembrane region" description="Helical" evidence="6">
    <location>
        <begin position="33"/>
        <end position="51"/>
    </location>
</feature>
<evidence type="ECO:0000256" key="4">
    <source>
        <dbReference type="ARBA" id="ARBA00023136"/>
    </source>
</evidence>
<feature type="transmembrane region" description="Helical" evidence="6">
    <location>
        <begin position="63"/>
        <end position="82"/>
    </location>
</feature>
<feature type="region of interest" description="Disordered" evidence="5">
    <location>
        <begin position="199"/>
        <end position="261"/>
    </location>
</feature>
<comment type="subcellular location">
    <subcellularLocation>
        <location evidence="1">Membrane</location>
        <topology evidence="1">Multi-pass membrane protein</topology>
    </subcellularLocation>
</comment>
<dbReference type="InterPro" id="IPR003825">
    <property type="entry name" value="Colicin-V_CvpA"/>
</dbReference>
<comment type="caution">
    <text evidence="7">The sequence shown here is derived from an EMBL/GenBank/DDBJ whole genome shotgun (WGS) entry which is preliminary data.</text>
</comment>
<evidence type="ECO:0000313" key="8">
    <source>
        <dbReference type="Proteomes" id="UP000614058"/>
    </source>
</evidence>
<feature type="transmembrane region" description="Helical" evidence="6">
    <location>
        <begin position="102"/>
        <end position="125"/>
    </location>
</feature>
<reference evidence="7 8" key="1">
    <citation type="journal article" date="2021" name="Pathogens">
        <title>Isolation and Characterization of Kingella bonacorsii sp. nov., A Novel Kingella Species Detected in a Stable Periodontitis Subject.</title>
        <authorList>
            <person name="Antezack A."/>
            <person name="Boxberger M."/>
            <person name="Rolland C."/>
            <person name="Monnet-Corti V."/>
            <person name="La Scola B."/>
        </authorList>
    </citation>
    <scope>NUCLEOTIDE SEQUENCE [LARGE SCALE GENOMIC DNA]</scope>
    <source>
        <strain evidence="7 8">Marseille-Q4569</strain>
    </source>
</reference>
<keyword evidence="3 6" id="KW-1133">Transmembrane helix</keyword>
<evidence type="ECO:0000256" key="5">
    <source>
        <dbReference type="SAM" id="MobiDB-lite"/>
    </source>
</evidence>
<feature type="transmembrane region" description="Helical" evidence="6">
    <location>
        <begin position="7"/>
        <end position="27"/>
    </location>
</feature>
<dbReference type="EMBL" id="JAEHNZ010000001">
    <property type="protein sequence ID" value="MBK0395863.1"/>
    <property type="molecule type" value="Genomic_DNA"/>
</dbReference>
<accession>A0ABS1BRR2</accession>
<name>A0ABS1BRR2_9NEIS</name>
<keyword evidence="2 6" id="KW-0812">Transmembrane</keyword>
<evidence type="ECO:0000256" key="1">
    <source>
        <dbReference type="ARBA" id="ARBA00004141"/>
    </source>
</evidence>
<dbReference type="InterPro" id="IPR052719">
    <property type="entry name" value="CvpA-like"/>
</dbReference>
<evidence type="ECO:0000256" key="6">
    <source>
        <dbReference type="SAM" id="Phobius"/>
    </source>
</evidence>
<evidence type="ECO:0000256" key="3">
    <source>
        <dbReference type="ARBA" id="ARBA00022989"/>
    </source>
</evidence>
<sequence>MAMTTFDLFAFGTILFCIVLSAMRGLMGEVFSFVGWLVALAIARFLAVDVSNFMFSSMQPRELAVVCAFVATYVAARLALAFTHQVFDLVIKKAHLSTLNRIGGAALGSLKGVLVVSITVLLCAFSDLPKSSEWRDAISAPFFESIALMGTPYLPEFLAKQVNFDHTDTALPLGALPKAGNGGANGAAGNGANGANVNGAGNGVNSTKTHRAHAAESNADGKGSLKKDKSNKNHDADSLENPKDGAKKRASKNKSNAKQSP</sequence>